<evidence type="ECO:0000256" key="3">
    <source>
        <dbReference type="ARBA" id="ARBA00022801"/>
    </source>
</evidence>
<comment type="cofactor">
    <cofactor evidence="1">
        <name>Mg(2+)</name>
        <dbReference type="ChEBI" id="CHEBI:18420"/>
    </cofactor>
</comment>
<dbReference type="EMBL" id="SIHJ01000001">
    <property type="protein sequence ID" value="TWT35986.1"/>
    <property type="molecule type" value="Genomic_DNA"/>
</dbReference>
<proteinExistence type="predicted"/>
<keyword evidence="3" id="KW-0378">Hydrolase</keyword>
<keyword evidence="5" id="KW-0119">Carbohydrate metabolism</keyword>
<organism evidence="7 8">
    <name type="scientific">Posidoniimonas corsicana</name>
    <dbReference type="NCBI Taxonomy" id="1938618"/>
    <lineage>
        <taxon>Bacteria</taxon>
        <taxon>Pseudomonadati</taxon>
        <taxon>Planctomycetota</taxon>
        <taxon>Planctomycetia</taxon>
        <taxon>Pirellulales</taxon>
        <taxon>Lacipirellulaceae</taxon>
        <taxon>Posidoniimonas</taxon>
    </lineage>
</organism>
<keyword evidence="4" id="KW-0460">Magnesium</keyword>
<dbReference type="PANTHER" id="PTHR31609">
    <property type="entry name" value="YDJC DEACETYLASE FAMILY MEMBER"/>
    <property type="match status" value="1"/>
</dbReference>
<dbReference type="Proteomes" id="UP000316714">
    <property type="component" value="Unassembled WGS sequence"/>
</dbReference>
<dbReference type="GO" id="GO:0019213">
    <property type="term" value="F:deacetylase activity"/>
    <property type="evidence" value="ECO:0007669"/>
    <property type="project" value="TreeGrafter"/>
</dbReference>
<dbReference type="PANTHER" id="PTHR31609:SF1">
    <property type="entry name" value="CARBOHYDRATE DEACETYLASE"/>
    <property type="match status" value="1"/>
</dbReference>
<evidence type="ECO:0000256" key="4">
    <source>
        <dbReference type="ARBA" id="ARBA00022842"/>
    </source>
</evidence>
<dbReference type="GO" id="GO:0016787">
    <property type="term" value="F:hydrolase activity"/>
    <property type="evidence" value="ECO:0007669"/>
    <property type="project" value="UniProtKB-KW"/>
</dbReference>
<accession>A0A5C5VBI0</accession>
<evidence type="ECO:0000313" key="8">
    <source>
        <dbReference type="Proteomes" id="UP000316714"/>
    </source>
</evidence>
<gene>
    <name evidence="7" type="ORF">KOR34_08830</name>
</gene>
<keyword evidence="2" id="KW-0479">Metal-binding</keyword>
<feature type="signal peptide" evidence="6">
    <location>
        <begin position="1"/>
        <end position="29"/>
    </location>
</feature>
<protein>
    <recommendedName>
        <fullName evidence="9">YdjC-like protein</fullName>
    </recommendedName>
</protein>
<dbReference type="RefSeq" id="WP_146562547.1">
    <property type="nucleotide sequence ID" value="NZ_SIHJ01000001.1"/>
</dbReference>
<sequence precursor="true">MAIGTECFAFRRAAFAASLLLGVATASGAEDWAEVLGYPPGKKVVVLHANEMGLCFETNEAVAALIEDGTSLSASAMAPCVWFPHAADYAKGHPDSDVGLELTLTSEWPLYRWAPVSGRQGPTSLSDSHGYLWRSVLQMAVSASSEDVSRELDAQLLRAERTGMRPTHLTTHLGALYARPDLAGVYLDFARKNWIPAVVVDLTPELMAHFADHGLQVSDSLAQLIAEYPLPKLRELRIVPRTESYEEKLTKTLTLIDNLPAGISQLVFAPATESDALKSLTPDWRQYVWDFELLRDDKLKQRLSKDDVVLTTWTEIMRRFDASAR</sequence>
<dbReference type="InterPro" id="IPR011330">
    <property type="entry name" value="Glyco_hydro/deAcase_b/a-brl"/>
</dbReference>
<dbReference type="GO" id="GO:0046872">
    <property type="term" value="F:metal ion binding"/>
    <property type="evidence" value="ECO:0007669"/>
    <property type="project" value="UniProtKB-KW"/>
</dbReference>
<evidence type="ECO:0000313" key="7">
    <source>
        <dbReference type="EMBL" id="TWT35986.1"/>
    </source>
</evidence>
<evidence type="ECO:0000256" key="2">
    <source>
        <dbReference type="ARBA" id="ARBA00022723"/>
    </source>
</evidence>
<comment type="caution">
    <text evidence="7">The sequence shown here is derived from an EMBL/GenBank/DDBJ whole genome shotgun (WGS) entry which is preliminary data.</text>
</comment>
<name>A0A5C5VBI0_9BACT</name>
<dbReference type="Gene3D" id="3.20.20.370">
    <property type="entry name" value="Glycoside hydrolase/deacetylase"/>
    <property type="match status" value="1"/>
</dbReference>
<feature type="chain" id="PRO_5022882697" description="YdjC-like protein" evidence="6">
    <location>
        <begin position="30"/>
        <end position="325"/>
    </location>
</feature>
<evidence type="ECO:0008006" key="9">
    <source>
        <dbReference type="Google" id="ProtNLM"/>
    </source>
</evidence>
<dbReference type="SUPFAM" id="SSF88713">
    <property type="entry name" value="Glycoside hydrolase/deacetylase"/>
    <property type="match status" value="1"/>
</dbReference>
<dbReference type="AlphaFoldDB" id="A0A5C5VBI0"/>
<dbReference type="OrthoDB" id="9774177at2"/>
<dbReference type="InterPro" id="IPR006879">
    <property type="entry name" value="YdjC-like"/>
</dbReference>
<dbReference type="CDD" id="cd10802">
    <property type="entry name" value="YdjC_TTHB029_like"/>
    <property type="match status" value="1"/>
</dbReference>
<reference evidence="7 8" key="1">
    <citation type="submission" date="2019-02" db="EMBL/GenBank/DDBJ databases">
        <title>Deep-cultivation of Planctomycetes and their phenomic and genomic characterization uncovers novel biology.</title>
        <authorList>
            <person name="Wiegand S."/>
            <person name="Jogler M."/>
            <person name="Boedeker C."/>
            <person name="Pinto D."/>
            <person name="Vollmers J."/>
            <person name="Rivas-Marin E."/>
            <person name="Kohn T."/>
            <person name="Peeters S.H."/>
            <person name="Heuer A."/>
            <person name="Rast P."/>
            <person name="Oberbeckmann S."/>
            <person name="Bunk B."/>
            <person name="Jeske O."/>
            <person name="Meyerdierks A."/>
            <person name="Storesund J.E."/>
            <person name="Kallscheuer N."/>
            <person name="Luecker S."/>
            <person name="Lage O.M."/>
            <person name="Pohl T."/>
            <person name="Merkel B.J."/>
            <person name="Hornburger P."/>
            <person name="Mueller R.-W."/>
            <person name="Bruemmer F."/>
            <person name="Labrenz M."/>
            <person name="Spormann A.M."/>
            <person name="Op Den Camp H."/>
            <person name="Overmann J."/>
            <person name="Amann R."/>
            <person name="Jetten M.S.M."/>
            <person name="Mascher T."/>
            <person name="Medema M.H."/>
            <person name="Devos D.P."/>
            <person name="Kaster A.-K."/>
            <person name="Ovreas L."/>
            <person name="Rohde M."/>
            <person name="Galperin M.Y."/>
            <person name="Jogler C."/>
        </authorList>
    </citation>
    <scope>NUCLEOTIDE SEQUENCE [LARGE SCALE GENOMIC DNA]</scope>
    <source>
        <strain evidence="7 8">KOR34</strain>
    </source>
</reference>
<keyword evidence="8" id="KW-1185">Reference proteome</keyword>
<evidence type="ECO:0000256" key="6">
    <source>
        <dbReference type="SAM" id="SignalP"/>
    </source>
</evidence>
<evidence type="ECO:0000256" key="1">
    <source>
        <dbReference type="ARBA" id="ARBA00001946"/>
    </source>
</evidence>
<dbReference type="GO" id="GO:0005975">
    <property type="term" value="P:carbohydrate metabolic process"/>
    <property type="evidence" value="ECO:0007669"/>
    <property type="project" value="InterPro"/>
</dbReference>
<keyword evidence="6" id="KW-0732">Signal</keyword>
<evidence type="ECO:0000256" key="5">
    <source>
        <dbReference type="ARBA" id="ARBA00023277"/>
    </source>
</evidence>
<dbReference type="Pfam" id="PF04794">
    <property type="entry name" value="YdjC"/>
    <property type="match status" value="1"/>
</dbReference>